<dbReference type="InterPro" id="IPR051013">
    <property type="entry name" value="MBL_superfamily_lactonases"/>
</dbReference>
<dbReference type="PANTHER" id="PTHR42978">
    <property type="entry name" value="QUORUM-QUENCHING LACTONASE YTNP-RELATED-RELATED"/>
    <property type="match status" value="1"/>
</dbReference>
<gene>
    <name evidence="6" type="ORF">DCC81_00410</name>
</gene>
<dbReference type="SMART" id="SM00849">
    <property type="entry name" value="Lactamase_B"/>
    <property type="match status" value="1"/>
</dbReference>
<keyword evidence="4" id="KW-0862">Zinc</keyword>
<protein>
    <submittedName>
        <fullName evidence="6">MBL fold metallo-hydrolase</fullName>
    </submittedName>
</protein>
<dbReference type="CDD" id="cd16281">
    <property type="entry name" value="metallo-hydrolase-like_MBL-fold"/>
    <property type="match status" value="1"/>
</dbReference>
<proteinExistence type="inferred from homology"/>
<dbReference type="PANTHER" id="PTHR42978:SF6">
    <property type="entry name" value="QUORUM-QUENCHING LACTONASE YTNP-RELATED"/>
    <property type="match status" value="1"/>
</dbReference>
<evidence type="ECO:0000256" key="2">
    <source>
        <dbReference type="ARBA" id="ARBA00022723"/>
    </source>
</evidence>
<keyword evidence="3 6" id="KW-0378">Hydrolase</keyword>
<dbReference type="Proteomes" id="UP000244450">
    <property type="component" value="Unassembled WGS sequence"/>
</dbReference>
<name>A0A2T7BJY1_9BACT</name>
<evidence type="ECO:0000256" key="3">
    <source>
        <dbReference type="ARBA" id="ARBA00022801"/>
    </source>
</evidence>
<dbReference type="EMBL" id="QCYK01000001">
    <property type="protein sequence ID" value="PUZ27986.1"/>
    <property type="molecule type" value="Genomic_DNA"/>
</dbReference>
<evidence type="ECO:0000259" key="5">
    <source>
        <dbReference type="SMART" id="SM00849"/>
    </source>
</evidence>
<evidence type="ECO:0000256" key="1">
    <source>
        <dbReference type="ARBA" id="ARBA00007749"/>
    </source>
</evidence>
<evidence type="ECO:0000313" key="7">
    <source>
        <dbReference type="Proteomes" id="UP000244450"/>
    </source>
</evidence>
<keyword evidence="7" id="KW-1185">Reference proteome</keyword>
<dbReference type="AlphaFoldDB" id="A0A2T7BJY1"/>
<reference evidence="6 7" key="1">
    <citation type="submission" date="2018-04" db="EMBL/GenBank/DDBJ databases">
        <title>Chitinophaga fuyangensis sp. nov., isolated from soil in a chemical factory.</title>
        <authorList>
            <person name="Chen K."/>
        </authorList>
    </citation>
    <scope>NUCLEOTIDE SEQUENCE [LARGE SCALE GENOMIC DNA]</scope>
    <source>
        <strain evidence="6 7">LY-1</strain>
    </source>
</reference>
<dbReference type="InterPro" id="IPR001279">
    <property type="entry name" value="Metallo-B-lactamas"/>
</dbReference>
<keyword evidence="2" id="KW-0479">Metal-binding</keyword>
<sequence length="279" mass="31894">MKLYSIETGFFKLDGGAMFGVVPKSIWHKLNPADENNMCTWAMRCLLIEDGKRLILVDTGIGNKQDAKFFSYYYLHGNDTLDKSLAAYGFHRDDITDVFLTHLHFDHCGGAIVREGDNLVPAFKNAKYWSNESHWAWATQPNEREKASFLSDNILPIQQSGQLNFIDGFDGVAFADNFHVRFVNGHTDSMMLPQLRYKDHTILYMADLLPSIGHLPIPYVMAYDMFPLTTLTEKKAFLQEALDKPYVLFFEHDPKVECATLQLTEKGIRVKDTLRLADL</sequence>
<dbReference type="OrthoDB" id="9802897at2"/>
<dbReference type="GO" id="GO:0016787">
    <property type="term" value="F:hydrolase activity"/>
    <property type="evidence" value="ECO:0007669"/>
    <property type="project" value="UniProtKB-KW"/>
</dbReference>
<dbReference type="SUPFAM" id="SSF56281">
    <property type="entry name" value="Metallo-hydrolase/oxidoreductase"/>
    <property type="match status" value="1"/>
</dbReference>
<feature type="domain" description="Metallo-beta-lactamase" evidence="5">
    <location>
        <begin position="42"/>
        <end position="252"/>
    </location>
</feature>
<evidence type="ECO:0000313" key="6">
    <source>
        <dbReference type="EMBL" id="PUZ27986.1"/>
    </source>
</evidence>
<dbReference type="Pfam" id="PF00753">
    <property type="entry name" value="Lactamase_B"/>
    <property type="match status" value="1"/>
</dbReference>
<dbReference type="InterPro" id="IPR036866">
    <property type="entry name" value="RibonucZ/Hydroxyglut_hydro"/>
</dbReference>
<accession>A0A2T7BJY1</accession>
<dbReference type="Gene3D" id="3.60.15.10">
    <property type="entry name" value="Ribonuclease Z/Hydroxyacylglutathione hydrolase-like"/>
    <property type="match status" value="1"/>
</dbReference>
<organism evidence="6 7">
    <name type="scientific">Chitinophaga parva</name>
    <dbReference type="NCBI Taxonomy" id="2169414"/>
    <lineage>
        <taxon>Bacteria</taxon>
        <taxon>Pseudomonadati</taxon>
        <taxon>Bacteroidota</taxon>
        <taxon>Chitinophagia</taxon>
        <taxon>Chitinophagales</taxon>
        <taxon>Chitinophagaceae</taxon>
        <taxon>Chitinophaga</taxon>
    </lineage>
</organism>
<dbReference type="GO" id="GO:0046872">
    <property type="term" value="F:metal ion binding"/>
    <property type="evidence" value="ECO:0007669"/>
    <property type="project" value="UniProtKB-KW"/>
</dbReference>
<evidence type="ECO:0000256" key="4">
    <source>
        <dbReference type="ARBA" id="ARBA00022833"/>
    </source>
</evidence>
<dbReference type="RefSeq" id="WP_108684627.1">
    <property type="nucleotide sequence ID" value="NZ_QCYK01000001.1"/>
</dbReference>
<comment type="caution">
    <text evidence="6">The sequence shown here is derived from an EMBL/GenBank/DDBJ whole genome shotgun (WGS) entry which is preliminary data.</text>
</comment>
<comment type="similarity">
    <text evidence="1">Belongs to the metallo-beta-lactamase superfamily.</text>
</comment>